<dbReference type="CDD" id="cd04519">
    <property type="entry name" value="RasGAP"/>
    <property type="match status" value="1"/>
</dbReference>
<feature type="compositionally biased region" description="Polar residues" evidence="2">
    <location>
        <begin position="846"/>
        <end position="862"/>
    </location>
</feature>
<dbReference type="SUPFAM" id="SSF48350">
    <property type="entry name" value="GTPase activation domain, GAP"/>
    <property type="match status" value="1"/>
</dbReference>
<dbReference type="AlphaFoldDB" id="A2E481"/>
<evidence type="ECO:0000313" key="3">
    <source>
        <dbReference type="EMBL" id="EAY12527.1"/>
    </source>
</evidence>
<protein>
    <recommendedName>
        <fullName evidence="5">Ras-GAP domain-containing protein</fullName>
    </recommendedName>
</protein>
<sequence length="951" mass="109576">MDVTSGFRAYDQDRTISYQAKRLYKENSINYKKYYDEKISEWMHDDKLEGAPKFNNEDLVKSLSRIARTIDNTQPTDLIMNPPLILQQFQKYLLKNIPSASYSILVNTFPPAFPKNLASSEAILKSIIKIICISQNPAKSLSWFINCVFPTEWKSNVPDALRAACNAKTNDKSIAWASLSSQKKLCVSSSFNNSPFRIFIRLTAAKAKKVGPRLIFYGEDGTEICKFMPINEKIIPYWVKSFDKKPVQFFTFLNDIVFPVAPEVTNTLYKMLTTRDMFYTRALLQPDLVGVLDRKDIFRSLLNIAQHSGKIVLLINTFLSTVFSQPQSTIDHLCSSESLLHDFYYVYFEKFSYKFFLNFADKIVRYINEKSIPKVQNTEEGIKYVETVVFTCIKYIMDSGSFIPLEIRILAFFVKNYCEAKFNKQIGTFRVLSDMFSTQLLCPFIANPALVFPNYTYQQKSFPILITNILNCILTLSEVEKMYPQYGRFDQRVLKKYMKKIFDFTLDLANTQIDDFKNEEEEKAEINLLNEQIEEDPKVKEQKEKEQKLLEEQNKLFGKAEDKDVVESVESIMKWISSNNQQFMKSIDDLRDKRKLSASSAGWAIATHVSKYFADIQPDMSQIDAPPTTVFSTSTATIQENEDEDEKSKTSTISKTGSSTSEDFMSTDSEFTWTYDSRVTHDAGNTVFDDDLEPETTFDALEIAIKLNMLDKETEEKLIARRKKGIKNGEEEESIESLQSMPTSVAPEEEEEEQKEKKVEEEETAEEEKIEAREIDIQENSPPQTKSNSFESTKVYSQTTFNTGYTCETLDEYSYSITATTDMTGEVEETIEQTDRHKRRHHSKQKNGTYTFTSTTNDPESESTMKSENEKPYTPRTKTSSSIKERDLKEISGEKDEKVANEEEKKKKHKIRRSKKKQMQQLAANKSRQFPIVESFTILAPDQDGVSKVIV</sequence>
<reference evidence="3" key="1">
    <citation type="submission" date="2006-10" db="EMBL/GenBank/DDBJ databases">
        <authorList>
            <person name="Amadeo P."/>
            <person name="Zhao Q."/>
            <person name="Wortman J."/>
            <person name="Fraser-Liggett C."/>
            <person name="Carlton J."/>
        </authorList>
    </citation>
    <scope>NUCLEOTIDE SEQUENCE</scope>
    <source>
        <strain evidence="3">G3</strain>
    </source>
</reference>
<name>A2E481_TRIV3</name>
<feature type="compositionally biased region" description="Basic and acidic residues" evidence="2">
    <location>
        <begin position="883"/>
        <end position="905"/>
    </location>
</feature>
<feature type="region of interest" description="Disordered" evidence="2">
    <location>
        <begin position="723"/>
        <end position="793"/>
    </location>
</feature>
<evidence type="ECO:0000256" key="1">
    <source>
        <dbReference type="SAM" id="Coils"/>
    </source>
</evidence>
<dbReference type="InterPro" id="IPR008936">
    <property type="entry name" value="Rho_GTPase_activation_prot"/>
</dbReference>
<feature type="compositionally biased region" description="Basic and acidic residues" evidence="2">
    <location>
        <begin position="863"/>
        <end position="873"/>
    </location>
</feature>
<dbReference type="KEGG" id="tva:4770493"/>
<feature type="compositionally biased region" description="Polar residues" evidence="2">
    <location>
        <begin position="778"/>
        <end position="793"/>
    </location>
</feature>
<dbReference type="Gene3D" id="1.10.506.10">
    <property type="entry name" value="GTPase Activation - p120gap, domain 1"/>
    <property type="match status" value="1"/>
</dbReference>
<keyword evidence="4" id="KW-1185">Reference proteome</keyword>
<dbReference type="RefSeq" id="XP_001324750.1">
    <property type="nucleotide sequence ID" value="XM_001324715.1"/>
</dbReference>
<evidence type="ECO:0000256" key="2">
    <source>
        <dbReference type="SAM" id="MobiDB-lite"/>
    </source>
</evidence>
<feature type="compositionally biased region" description="Basic residues" evidence="2">
    <location>
        <begin position="836"/>
        <end position="845"/>
    </location>
</feature>
<feature type="compositionally biased region" description="Basic residues" evidence="2">
    <location>
        <begin position="906"/>
        <end position="918"/>
    </location>
</feature>
<dbReference type="InParanoid" id="A2E481"/>
<feature type="region of interest" description="Disordered" evidence="2">
    <location>
        <begin position="635"/>
        <end position="665"/>
    </location>
</feature>
<dbReference type="VEuPathDB" id="TrichDB:TVAG_139070"/>
<organism evidence="3 4">
    <name type="scientific">Trichomonas vaginalis (strain ATCC PRA-98 / G3)</name>
    <dbReference type="NCBI Taxonomy" id="412133"/>
    <lineage>
        <taxon>Eukaryota</taxon>
        <taxon>Metamonada</taxon>
        <taxon>Parabasalia</taxon>
        <taxon>Trichomonadida</taxon>
        <taxon>Trichomonadidae</taxon>
        <taxon>Trichomonas</taxon>
    </lineage>
</organism>
<feature type="compositionally biased region" description="Low complexity" evidence="2">
    <location>
        <begin position="650"/>
        <end position="661"/>
    </location>
</feature>
<feature type="coiled-coil region" evidence="1">
    <location>
        <begin position="516"/>
        <end position="563"/>
    </location>
</feature>
<proteinExistence type="predicted"/>
<dbReference type="SMR" id="A2E481"/>
<dbReference type="VEuPathDB" id="TrichDB:TVAGG3_0251910"/>
<evidence type="ECO:0000313" key="4">
    <source>
        <dbReference type="Proteomes" id="UP000001542"/>
    </source>
</evidence>
<dbReference type="Proteomes" id="UP000001542">
    <property type="component" value="Unassembled WGS sequence"/>
</dbReference>
<gene>
    <name evidence="3" type="ORF">TVAG_139070</name>
</gene>
<accession>A2E481</accession>
<evidence type="ECO:0008006" key="5">
    <source>
        <dbReference type="Google" id="ProtNLM"/>
    </source>
</evidence>
<feature type="region of interest" description="Disordered" evidence="2">
    <location>
        <begin position="827"/>
        <end position="926"/>
    </location>
</feature>
<keyword evidence="1" id="KW-0175">Coiled coil</keyword>
<reference evidence="3" key="2">
    <citation type="journal article" date="2007" name="Science">
        <title>Draft genome sequence of the sexually transmitted pathogen Trichomonas vaginalis.</title>
        <authorList>
            <person name="Carlton J.M."/>
            <person name="Hirt R.P."/>
            <person name="Silva J.C."/>
            <person name="Delcher A.L."/>
            <person name="Schatz M."/>
            <person name="Zhao Q."/>
            <person name="Wortman J.R."/>
            <person name="Bidwell S.L."/>
            <person name="Alsmark U.C.M."/>
            <person name="Besteiro S."/>
            <person name="Sicheritz-Ponten T."/>
            <person name="Noel C.J."/>
            <person name="Dacks J.B."/>
            <person name="Foster P.G."/>
            <person name="Simillion C."/>
            <person name="Van de Peer Y."/>
            <person name="Miranda-Saavedra D."/>
            <person name="Barton G.J."/>
            <person name="Westrop G.D."/>
            <person name="Mueller S."/>
            <person name="Dessi D."/>
            <person name="Fiori P.L."/>
            <person name="Ren Q."/>
            <person name="Paulsen I."/>
            <person name="Zhang H."/>
            <person name="Bastida-Corcuera F.D."/>
            <person name="Simoes-Barbosa A."/>
            <person name="Brown M.T."/>
            <person name="Hayes R.D."/>
            <person name="Mukherjee M."/>
            <person name="Okumura C.Y."/>
            <person name="Schneider R."/>
            <person name="Smith A.J."/>
            <person name="Vanacova S."/>
            <person name="Villalvazo M."/>
            <person name="Haas B.J."/>
            <person name="Pertea M."/>
            <person name="Feldblyum T.V."/>
            <person name="Utterback T.R."/>
            <person name="Shu C.L."/>
            <person name="Osoegawa K."/>
            <person name="de Jong P.J."/>
            <person name="Hrdy I."/>
            <person name="Horvathova L."/>
            <person name="Zubacova Z."/>
            <person name="Dolezal P."/>
            <person name="Malik S.B."/>
            <person name="Logsdon J.M. Jr."/>
            <person name="Henze K."/>
            <person name="Gupta A."/>
            <person name="Wang C.C."/>
            <person name="Dunne R.L."/>
            <person name="Upcroft J.A."/>
            <person name="Upcroft P."/>
            <person name="White O."/>
            <person name="Salzberg S.L."/>
            <person name="Tang P."/>
            <person name="Chiu C.-H."/>
            <person name="Lee Y.-S."/>
            <person name="Embley T.M."/>
            <person name="Coombs G.H."/>
            <person name="Mottram J.C."/>
            <person name="Tachezy J."/>
            <person name="Fraser-Liggett C.M."/>
            <person name="Johnson P.J."/>
        </authorList>
    </citation>
    <scope>NUCLEOTIDE SEQUENCE [LARGE SCALE GENOMIC DNA]</scope>
    <source>
        <strain evidence="3">G3</strain>
    </source>
</reference>
<dbReference type="EMBL" id="DS113300">
    <property type="protein sequence ID" value="EAY12527.1"/>
    <property type="molecule type" value="Genomic_DNA"/>
</dbReference>